<accession>A0ABS4TPN9</accession>
<feature type="transmembrane region" description="Helical" evidence="1">
    <location>
        <begin position="55"/>
        <end position="74"/>
    </location>
</feature>
<evidence type="ECO:0008006" key="4">
    <source>
        <dbReference type="Google" id="ProtNLM"/>
    </source>
</evidence>
<dbReference type="RefSeq" id="WP_209643436.1">
    <property type="nucleotide sequence ID" value="NZ_JAGINW010000001.1"/>
</dbReference>
<feature type="transmembrane region" description="Helical" evidence="1">
    <location>
        <begin position="168"/>
        <end position="191"/>
    </location>
</feature>
<keyword evidence="1" id="KW-0472">Membrane</keyword>
<feature type="transmembrane region" description="Helical" evidence="1">
    <location>
        <begin position="197"/>
        <end position="214"/>
    </location>
</feature>
<keyword evidence="3" id="KW-1185">Reference proteome</keyword>
<dbReference type="EMBL" id="JAGINW010000001">
    <property type="protein sequence ID" value="MBP2326362.1"/>
    <property type="molecule type" value="Genomic_DNA"/>
</dbReference>
<reference evidence="2 3" key="1">
    <citation type="submission" date="2021-03" db="EMBL/GenBank/DDBJ databases">
        <title>Sequencing the genomes of 1000 actinobacteria strains.</title>
        <authorList>
            <person name="Klenk H.-P."/>
        </authorList>
    </citation>
    <scope>NUCLEOTIDE SEQUENCE [LARGE SCALE GENOMIC DNA]</scope>
    <source>
        <strain evidence="2 3">DSM 46670</strain>
    </source>
</reference>
<feature type="transmembrane region" description="Helical" evidence="1">
    <location>
        <begin position="81"/>
        <end position="102"/>
    </location>
</feature>
<keyword evidence="1" id="KW-1133">Transmembrane helix</keyword>
<evidence type="ECO:0000313" key="3">
    <source>
        <dbReference type="Proteomes" id="UP001519332"/>
    </source>
</evidence>
<gene>
    <name evidence="2" type="ORF">JOF56_006747</name>
</gene>
<dbReference type="Proteomes" id="UP001519332">
    <property type="component" value="Unassembled WGS sequence"/>
</dbReference>
<protein>
    <recommendedName>
        <fullName evidence="4">Transmembrane protein</fullName>
    </recommendedName>
</protein>
<feature type="transmembrane region" description="Helical" evidence="1">
    <location>
        <begin position="114"/>
        <end position="134"/>
    </location>
</feature>
<sequence>MSGGVMPDWLPAKLADTWIPEIIDRIRAQWVLHAVFWPCFALTAVPITLRNWQVGTPFVLAVVLIVVWTARAGLAGVHTVVWWPGAAFMLFVALILGGFQARLDQGFNLTGGRLVVFLVFLVCVASFSGLLAAIDRDRRRRLLSEDAPDTGELPAQPKAELRLTVMKLWVATMAMIALQAYTAATVCMIALWMRGRVTAILAGISSMLLVLVTFQGGEILIETDPLEIAVGLLAGYQWFRAAFRPWWRRGTFQ</sequence>
<keyword evidence="1" id="KW-0812">Transmembrane</keyword>
<comment type="caution">
    <text evidence="2">The sequence shown here is derived from an EMBL/GenBank/DDBJ whole genome shotgun (WGS) entry which is preliminary data.</text>
</comment>
<evidence type="ECO:0000256" key="1">
    <source>
        <dbReference type="SAM" id="Phobius"/>
    </source>
</evidence>
<proteinExistence type="predicted"/>
<evidence type="ECO:0000313" key="2">
    <source>
        <dbReference type="EMBL" id="MBP2326362.1"/>
    </source>
</evidence>
<organism evidence="2 3">
    <name type="scientific">Kibdelosporangium banguiense</name>
    <dbReference type="NCBI Taxonomy" id="1365924"/>
    <lineage>
        <taxon>Bacteria</taxon>
        <taxon>Bacillati</taxon>
        <taxon>Actinomycetota</taxon>
        <taxon>Actinomycetes</taxon>
        <taxon>Pseudonocardiales</taxon>
        <taxon>Pseudonocardiaceae</taxon>
        <taxon>Kibdelosporangium</taxon>
    </lineage>
</organism>
<name>A0ABS4TPN9_9PSEU</name>
<feature type="transmembrane region" description="Helical" evidence="1">
    <location>
        <begin position="30"/>
        <end position="49"/>
    </location>
</feature>